<dbReference type="GO" id="GO:0005737">
    <property type="term" value="C:cytoplasm"/>
    <property type="evidence" value="ECO:0007669"/>
    <property type="project" value="UniProtKB-ARBA"/>
</dbReference>
<dbReference type="AlphaFoldDB" id="A0A4Y3UQ90"/>
<accession>A0A4Y3UQ90</accession>
<evidence type="ECO:0000256" key="1">
    <source>
        <dbReference type="ARBA" id="ARBA00001933"/>
    </source>
</evidence>
<dbReference type="InterPro" id="IPR005856">
    <property type="entry name" value="Cys_synth"/>
</dbReference>
<feature type="modified residue" description="N6-(pyridoxal phosphate)lysine" evidence="11">
    <location>
        <position position="45"/>
    </location>
</feature>
<dbReference type="PROSITE" id="PS00901">
    <property type="entry name" value="CYS_SYNTHASE"/>
    <property type="match status" value="1"/>
</dbReference>
<evidence type="ECO:0000256" key="8">
    <source>
        <dbReference type="ARBA" id="ARBA00047931"/>
    </source>
</evidence>
<evidence type="ECO:0000256" key="12">
    <source>
        <dbReference type="RuleBase" id="RU003985"/>
    </source>
</evidence>
<dbReference type="Proteomes" id="UP000319804">
    <property type="component" value="Unassembled WGS sequence"/>
</dbReference>
<dbReference type="GO" id="GO:0004124">
    <property type="term" value="F:cysteine synthase activity"/>
    <property type="evidence" value="ECO:0007669"/>
    <property type="project" value="UniProtKB-UniRule"/>
</dbReference>
<evidence type="ECO:0000256" key="5">
    <source>
        <dbReference type="ARBA" id="ARBA00022679"/>
    </source>
</evidence>
<dbReference type="NCBIfam" id="TIGR01139">
    <property type="entry name" value="cysK"/>
    <property type="match status" value="1"/>
</dbReference>
<evidence type="ECO:0000256" key="6">
    <source>
        <dbReference type="ARBA" id="ARBA00022898"/>
    </source>
</evidence>
<comment type="cofactor">
    <cofactor evidence="1 10 12">
        <name>pyridoxal 5'-phosphate</name>
        <dbReference type="ChEBI" id="CHEBI:597326"/>
    </cofactor>
</comment>
<comment type="similarity">
    <text evidence="3 12">Belongs to the cysteine synthase/cystathionine beta-synthase family.</text>
</comment>
<dbReference type="OrthoDB" id="9805733at2"/>
<proteinExistence type="inferred from homology"/>
<dbReference type="Pfam" id="PF00291">
    <property type="entry name" value="PALP"/>
    <property type="match status" value="1"/>
</dbReference>
<keyword evidence="6 10" id="KW-0663">Pyridoxal phosphate</keyword>
<keyword evidence="15" id="KW-1185">Reference proteome</keyword>
<feature type="binding site" evidence="10">
    <location>
        <position position="75"/>
    </location>
    <ligand>
        <name>pyridoxal 5'-phosphate</name>
        <dbReference type="ChEBI" id="CHEBI:597326"/>
    </ligand>
</feature>
<comment type="function">
    <text evidence="9">Catalyzes the conversion of O-acetylserine (OAS) to cysteine through the elimination of acetate and addition of hydrogen sulfide.</text>
</comment>
<evidence type="ECO:0000256" key="4">
    <source>
        <dbReference type="ARBA" id="ARBA00022605"/>
    </source>
</evidence>
<dbReference type="PANTHER" id="PTHR10314">
    <property type="entry name" value="CYSTATHIONINE BETA-SYNTHASE"/>
    <property type="match status" value="1"/>
</dbReference>
<comment type="catalytic activity">
    <reaction evidence="8 12">
        <text>O-acetyl-L-serine + hydrogen sulfide = L-cysteine + acetate</text>
        <dbReference type="Rhea" id="RHEA:14829"/>
        <dbReference type="ChEBI" id="CHEBI:29919"/>
        <dbReference type="ChEBI" id="CHEBI:30089"/>
        <dbReference type="ChEBI" id="CHEBI:35235"/>
        <dbReference type="ChEBI" id="CHEBI:58340"/>
        <dbReference type="EC" id="2.5.1.47"/>
    </reaction>
</comment>
<evidence type="ECO:0000256" key="11">
    <source>
        <dbReference type="PIRSR" id="PIRSR605856-51"/>
    </source>
</evidence>
<dbReference type="EC" id="2.5.1.47" evidence="12"/>
<protein>
    <recommendedName>
        <fullName evidence="12">Cysteine synthase</fullName>
        <ecNumber evidence="12">2.5.1.47</ecNumber>
    </recommendedName>
</protein>
<dbReference type="SUPFAM" id="SSF53686">
    <property type="entry name" value="Tryptophan synthase beta subunit-like PLP-dependent enzymes"/>
    <property type="match status" value="1"/>
</dbReference>
<dbReference type="FunFam" id="3.40.50.1100:FF:000067">
    <property type="entry name" value="Cysteine synthase"/>
    <property type="match status" value="1"/>
</dbReference>
<comment type="pathway">
    <text evidence="2">Amino-acid biosynthesis; L-cysteine biosynthesis; L-cysteine from L-serine: step 2/2.</text>
</comment>
<dbReference type="NCBIfam" id="TIGR01136">
    <property type="entry name" value="cysKM"/>
    <property type="match status" value="1"/>
</dbReference>
<evidence type="ECO:0000256" key="7">
    <source>
        <dbReference type="ARBA" id="ARBA00023192"/>
    </source>
</evidence>
<keyword evidence="4 12" id="KW-0028">Amino-acid biosynthesis</keyword>
<dbReference type="Gene3D" id="3.40.50.1100">
    <property type="match status" value="2"/>
</dbReference>
<organism evidence="14 15">
    <name type="scientific">Microbacterium lacticum</name>
    <dbReference type="NCBI Taxonomy" id="33885"/>
    <lineage>
        <taxon>Bacteria</taxon>
        <taxon>Bacillati</taxon>
        <taxon>Actinomycetota</taxon>
        <taxon>Actinomycetes</taxon>
        <taxon>Micrococcales</taxon>
        <taxon>Microbacteriaceae</taxon>
        <taxon>Microbacterium</taxon>
    </lineage>
</organism>
<evidence type="ECO:0000256" key="10">
    <source>
        <dbReference type="PIRSR" id="PIRSR605856-50"/>
    </source>
</evidence>
<keyword evidence="5 12" id="KW-0808">Transferase</keyword>
<reference evidence="14 15" key="1">
    <citation type="submission" date="2019-06" db="EMBL/GenBank/DDBJ databases">
        <title>Sequencing the genomes of 1000 actinobacteria strains.</title>
        <authorList>
            <person name="Klenk H.-P."/>
        </authorList>
    </citation>
    <scope>NUCLEOTIDE SEQUENCE [LARGE SCALE GENOMIC DNA]</scope>
    <source>
        <strain evidence="14 15">DSM 20427</strain>
    </source>
</reference>
<gene>
    <name evidence="14" type="ORF">FHX68_2430</name>
</gene>
<dbReference type="InterPro" id="IPR005859">
    <property type="entry name" value="CysK"/>
</dbReference>
<comment type="caution">
    <text evidence="14">The sequence shown here is derived from an EMBL/GenBank/DDBJ whole genome shotgun (WGS) entry which is preliminary data.</text>
</comment>
<dbReference type="InterPro" id="IPR001216">
    <property type="entry name" value="P-phosphate_BS"/>
</dbReference>
<dbReference type="InterPro" id="IPR050214">
    <property type="entry name" value="Cys_Synth/Cystath_Beta-Synth"/>
</dbReference>
<keyword evidence="7 12" id="KW-0198">Cysteine biosynthesis</keyword>
<dbReference type="GO" id="GO:0006535">
    <property type="term" value="P:cysteine biosynthetic process from serine"/>
    <property type="evidence" value="ECO:0007669"/>
    <property type="project" value="UniProtKB-UniRule"/>
</dbReference>
<dbReference type="InterPro" id="IPR001926">
    <property type="entry name" value="TrpB-like_PALP"/>
</dbReference>
<dbReference type="RefSeq" id="WP_141380748.1">
    <property type="nucleotide sequence ID" value="NZ_BJNA01000031.1"/>
</dbReference>
<dbReference type="CDD" id="cd01561">
    <property type="entry name" value="CBS_like"/>
    <property type="match status" value="1"/>
</dbReference>
<evidence type="ECO:0000313" key="14">
    <source>
        <dbReference type="EMBL" id="TQM95093.1"/>
    </source>
</evidence>
<sequence>MSGIHPDITSAFGNTPLVRLNRISEGLPGTILAKLEFYNPASSVKDRIGIAIVDAAEASGELQPGGTIVEGTSGNTGIALAMVGAARGYRVILTMPASMSVERRLLLKAYGAELVLTEPALGMKGAVAKAEEIAAETPGAILAKQFANQANVEIHRRTTAEEILRDTDGEIGYFVAGIGTGGTISGVGQVLKERVPGVQVIGVEPADSPLLTKGTPGPHKIQGIGANFIPEILDQSVIDEVIDVELDDTLRVAREVATSEGILVGISSGAAIWAALQVAARPEAEGKNVVVIVPSFGERYLSTVLFENLRDEAAGL</sequence>
<evidence type="ECO:0000259" key="13">
    <source>
        <dbReference type="Pfam" id="PF00291"/>
    </source>
</evidence>
<evidence type="ECO:0000313" key="15">
    <source>
        <dbReference type="Proteomes" id="UP000319804"/>
    </source>
</evidence>
<feature type="binding site" evidence="10">
    <location>
        <begin position="179"/>
        <end position="183"/>
    </location>
    <ligand>
        <name>pyridoxal 5'-phosphate</name>
        <dbReference type="ChEBI" id="CHEBI:597326"/>
    </ligand>
</feature>
<name>A0A4Y3UQ90_9MICO</name>
<evidence type="ECO:0000256" key="2">
    <source>
        <dbReference type="ARBA" id="ARBA00004962"/>
    </source>
</evidence>
<dbReference type="EMBL" id="VFPS01000004">
    <property type="protein sequence ID" value="TQM95093.1"/>
    <property type="molecule type" value="Genomic_DNA"/>
</dbReference>
<evidence type="ECO:0000256" key="9">
    <source>
        <dbReference type="ARBA" id="ARBA00053442"/>
    </source>
</evidence>
<feature type="domain" description="Tryptophan synthase beta chain-like PALP" evidence="13">
    <location>
        <begin position="8"/>
        <end position="294"/>
    </location>
</feature>
<dbReference type="InterPro" id="IPR036052">
    <property type="entry name" value="TrpB-like_PALP_sf"/>
</dbReference>
<feature type="binding site" evidence="10">
    <location>
        <position position="267"/>
    </location>
    <ligand>
        <name>pyridoxal 5'-phosphate</name>
        <dbReference type="ChEBI" id="CHEBI:597326"/>
    </ligand>
</feature>
<evidence type="ECO:0000256" key="3">
    <source>
        <dbReference type="ARBA" id="ARBA00007103"/>
    </source>
</evidence>